<evidence type="ECO:0000313" key="2">
    <source>
        <dbReference type="Proteomes" id="UP000016922"/>
    </source>
</evidence>
<accession>S3D3N3</accession>
<dbReference type="AlphaFoldDB" id="S3D3N3"/>
<dbReference type="KEGG" id="glz:GLAREA_06104"/>
<dbReference type="Proteomes" id="UP000016922">
    <property type="component" value="Unassembled WGS sequence"/>
</dbReference>
<organism evidence="1 2">
    <name type="scientific">Glarea lozoyensis (strain ATCC 20868 / MF5171)</name>
    <dbReference type="NCBI Taxonomy" id="1116229"/>
    <lineage>
        <taxon>Eukaryota</taxon>
        <taxon>Fungi</taxon>
        <taxon>Dikarya</taxon>
        <taxon>Ascomycota</taxon>
        <taxon>Pezizomycotina</taxon>
        <taxon>Leotiomycetes</taxon>
        <taxon>Helotiales</taxon>
        <taxon>Helotiaceae</taxon>
        <taxon>Glarea</taxon>
    </lineage>
</organism>
<proteinExistence type="predicted"/>
<dbReference type="RefSeq" id="XP_008079709.1">
    <property type="nucleotide sequence ID" value="XM_008081518.1"/>
</dbReference>
<protein>
    <submittedName>
        <fullName evidence="1">Clavaminate synthase-like protein</fullName>
    </submittedName>
</protein>
<name>S3D3N3_GLAL2</name>
<sequence>MPSSYNEPKESTDAARLIYPTTEESAAALYNAQNITSALEALHQDGFVVLKSVVNVSHIHKINEYMRVEADDLLQRNAKPFNQGVNSNILQGPPVADSQYLFNDVFFNPFVIQIMNASSYLGANPIWNFMTGNNAIPRTYGLRQPVHKDITFFHPQCPFYVIANIPLCPFNRTTGSTEFWLGSHASTSGQDQQVTTTESTLANANLRVGEPMTFLRDDVREERRQIRPPLQPACEEGDIMLRDLRTWHAGMPNESDSYRIMLALGYQAQWYPNHTLRSKLPLSQGNFFMSHGGQPIEVRADLLPEGNDFGVLNDVFEFRPSVP</sequence>
<dbReference type="HOGENOM" id="CLU_043410_0_0_1"/>
<dbReference type="OMA" id="HAGMPNE"/>
<dbReference type="eggNOG" id="ENOG502QXCM">
    <property type="taxonomic scope" value="Eukaryota"/>
</dbReference>
<dbReference type="GeneID" id="19465158"/>
<dbReference type="PANTHER" id="PTHR37563">
    <property type="entry name" value="PHYTANOYL-COA DIOXYGENASE FAMILY PROTEIN (AFU_ORTHOLOGUE AFUA_2G03330)"/>
    <property type="match status" value="1"/>
</dbReference>
<dbReference type="Pfam" id="PF05721">
    <property type="entry name" value="PhyH"/>
    <property type="match status" value="1"/>
</dbReference>
<gene>
    <name evidence="1" type="ORF">GLAREA_06104</name>
</gene>
<dbReference type="EMBL" id="KE145358">
    <property type="protein sequence ID" value="EPE33092.1"/>
    <property type="molecule type" value="Genomic_DNA"/>
</dbReference>
<evidence type="ECO:0000313" key="1">
    <source>
        <dbReference type="EMBL" id="EPE33092.1"/>
    </source>
</evidence>
<reference evidence="1 2" key="1">
    <citation type="journal article" date="2013" name="BMC Genomics">
        <title>Genomics-driven discovery of the pneumocandin biosynthetic gene cluster in the fungus Glarea lozoyensis.</title>
        <authorList>
            <person name="Chen L."/>
            <person name="Yue Q."/>
            <person name="Zhang X."/>
            <person name="Xiang M."/>
            <person name="Wang C."/>
            <person name="Li S."/>
            <person name="Che Y."/>
            <person name="Ortiz-Lopez F.J."/>
            <person name="Bills G.F."/>
            <person name="Liu X."/>
            <person name="An Z."/>
        </authorList>
    </citation>
    <scope>NUCLEOTIDE SEQUENCE [LARGE SCALE GENOMIC DNA]</scope>
    <source>
        <strain evidence="2">ATCC 20868 / MF5171</strain>
    </source>
</reference>
<dbReference type="InterPro" id="IPR051961">
    <property type="entry name" value="Fungal_Metabolite_Diox"/>
</dbReference>
<dbReference type="OrthoDB" id="407832at2759"/>
<dbReference type="SUPFAM" id="SSF51197">
    <property type="entry name" value="Clavaminate synthase-like"/>
    <property type="match status" value="1"/>
</dbReference>
<dbReference type="Gene3D" id="2.60.120.620">
    <property type="entry name" value="q2cbj1_9rhob like domain"/>
    <property type="match status" value="1"/>
</dbReference>
<dbReference type="PANTHER" id="PTHR37563:SF2">
    <property type="entry name" value="PHYTANOYL-COA DIOXYGENASE FAMILY PROTEIN (AFU_ORTHOLOGUE AFUA_2G03330)"/>
    <property type="match status" value="1"/>
</dbReference>
<dbReference type="InterPro" id="IPR008775">
    <property type="entry name" value="Phytyl_CoA_dOase-like"/>
</dbReference>
<keyword evidence="2" id="KW-1185">Reference proteome</keyword>